<sequence>MHHAREVICLDRCSPSSASSSCFSPCAGSSRMAVAAECPVVLPRVPGKSVWKNFPPGARRKTADPFGKALRSRHACVSLSLFPLS</sequence>
<dbReference type="HOGENOM" id="CLU_2507264_0_0_7"/>
<reference evidence="1 2" key="2">
    <citation type="submission" date="2008-10" db="EMBL/GenBank/DDBJ databases">
        <authorList>
            <person name="Fulton L."/>
            <person name="Clifton S."/>
            <person name="Fulton B."/>
            <person name="Xu J."/>
            <person name="Minx P."/>
            <person name="Pepin K.H."/>
            <person name="Johnson M."/>
            <person name="Bhonagiri V."/>
            <person name="Nash W.E."/>
            <person name="Mardis E.R."/>
            <person name="Wilson R.K."/>
        </authorList>
    </citation>
    <scope>NUCLEOTIDE SEQUENCE [LARGE SCALE GENOMIC DNA]</scope>
    <source>
        <strain evidence="1 2">ATCC 29098</strain>
    </source>
</reference>
<name>B6WYB7_9BACT</name>
<proteinExistence type="predicted"/>
<comment type="caution">
    <text evidence="1">The sequence shown here is derived from an EMBL/GenBank/DDBJ whole genome shotgun (WGS) entry which is preliminary data.</text>
</comment>
<accession>B6WYB7</accession>
<dbReference type="AlphaFoldDB" id="B6WYB7"/>
<protein>
    <submittedName>
        <fullName evidence="1">Uncharacterized protein</fullName>
    </submittedName>
</protein>
<reference evidence="1 2" key="1">
    <citation type="submission" date="2008-10" db="EMBL/GenBank/DDBJ databases">
        <title>Draft genome sequence of Desulvovibrio piger (ATCC 29098).</title>
        <authorList>
            <person name="Sudarsanam P."/>
            <person name="Ley R."/>
            <person name="Guruge J."/>
            <person name="Turnbaugh P.J."/>
            <person name="Mahowald M."/>
            <person name="Liep D."/>
            <person name="Gordon J."/>
        </authorList>
    </citation>
    <scope>NUCLEOTIDE SEQUENCE [LARGE SCALE GENOMIC DNA]</scope>
    <source>
        <strain evidence="1 2">ATCC 29098</strain>
    </source>
</reference>
<gene>
    <name evidence="1" type="ORF">DESPIG_03098</name>
</gene>
<evidence type="ECO:0000313" key="2">
    <source>
        <dbReference type="Proteomes" id="UP000003676"/>
    </source>
</evidence>
<organism evidence="1 2">
    <name type="scientific">Desulfovibrio piger ATCC 29098</name>
    <dbReference type="NCBI Taxonomy" id="411464"/>
    <lineage>
        <taxon>Bacteria</taxon>
        <taxon>Pseudomonadati</taxon>
        <taxon>Thermodesulfobacteriota</taxon>
        <taxon>Desulfovibrionia</taxon>
        <taxon>Desulfovibrionales</taxon>
        <taxon>Desulfovibrionaceae</taxon>
        <taxon>Desulfovibrio</taxon>
    </lineage>
</organism>
<evidence type="ECO:0000313" key="1">
    <source>
        <dbReference type="EMBL" id="EEB32065.1"/>
    </source>
</evidence>
<dbReference type="EMBL" id="ABXU01000089">
    <property type="protein sequence ID" value="EEB32065.1"/>
    <property type="molecule type" value="Genomic_DNA"/>
</dbReference>
<dbReference type="Proteomes" id="UP000003676">
    <property type="component" value="Unassembled WGS sequence"/>
</dbReference>